<protein>
    <submittedName>
        <fullName evidence="3">BTB domain-containing protein</fullName>
    </submittedName>
</protein>
<feature type="domain" description="BTB" evidence="1">
    <location>
        <begin position="160"/>
        <end position="220"/>
    </location>
</feature>
<sequence length="387" mass="45175">MEVDGADDNCVELLTLSLRYCSLQRTQVPCKEVPFECSKAETSIANWQMSVSKSLPVDPTKDDCLLVRMHCERKLANVVYQVNYKLYFTAGGATHEQTMHLVKKGEVRFEPLDLHRPLFRLDWTYLMDKNNMFFDKNYVSDIHCEMSVSKIGVESFEALSDGVLDINGRLVFVKKELLSEFSPVFDAMFNSPNFVESQQEHIKLQDVEYEEMVELMGHIYYPRFQNLDEYVEYSCKAPEHCTPKTIIQPVQDSIEVLAQLIEKQSSVSKRMIKSDLHDTAKYLSLYLCLQPTYDSNDYEQVTEQNIEGLIKLADFYQIEELLLKCENWLLASEDDTYCDIKQLLKRLYIADKYGIGRLMENCWKHIERIFAESKYKNDAMYLRLSPE</sequence>
<dbReference type="InterPro" id="IPR000210">
    <property type="entry name" value="BTB/POZ_dom"/>
</dbReference>
<dbReference type="InterPro" id="IPR011333">
    <property type="entry name" value="SKP1/BTB/POZ_sf"/>
</dbReference>
<proteinExistence type="predicted"/>
<name>A0A915EK82_9BILA</name>
<evidence type="ECO:0000313" key="2">
    <source>
        <dbReference type="Proteomes" id="UP000887574"/>
    </source>
</evidence>
<dbReference type="Gene3D" id="3.30.710.10">
    <property type="entry name" value="Potassium Channel Kv1.1, Chain A"/>
    <property type="match status" value="1"/>
</dbReference>
<evidence type="ECO:0000259" key="1">
    <source>
        <dbReference type="PROSITE" id="PS50097"/>
    </source>
</evidence>
<keyword evidence="2" id="KW-1185">Reference proteome</keyword>
<dbReference type="PANTHER" id="PTHR22744:SF14">
    <property type="entry name" value="BTB DOMAIN-CONTAINING PROTEIN-RELATED"/>
    <property type="match status" value="1"/>
</dbReference>
<dbReference type="WBParaSite" id="jg7619">
    <property type="protein sequence ID" value="jg7619"/>
    <property type="gene ID" value="jg7619"/>
</dbReference>
<dbReference type="Pfam" id="PF00651">
    <property type="entry name" value="BTB"/>
    <property type="match status" value="1"/>
</dbReference>
<dbReference type="AlphaFoldDB" id="A0A915EK82"/>
<reference evidence="3" key="1">
    <citation type="submission" date="2022-11" db="UniProtKB">
        <authorList>
            <consortium name="WormBaseParasite"/>
        </authorList>
    </citation>
    <scope>IDENTIFICATION</scope>
</reference>
<dbReference type="PANTHER" id="PTHR22744">
    <property type="entry name" value="HELIX LOOP HELIX PROTEIN 21-RELATED"/>
    <property type="match status" value="1"/>
</dbReference>
<organism evidence="2 3">
    <name type="scientific">Ditylenchus dipsaci</name>
    <dbReference type="NCBI Taxonomy" id="166011"/>
    <lineage>
        <taxon>Eukaryota</taxon>
        <taxon>Metazoa</taxon>
        <taxon>Ecdysozoa</taxon>
        <taxon>Nematoda</taxon>
        <taxon>Chromadorea</taxon>
        <taxon>Rhabditida</taxon>
        <taxon>Tylenchina</taxon>
        <taxon>Tylenchomorpha</taxon>
        <taxon>Sphaerularioidea</taxon>
        <taxon>Anguinidae</taxon>
        <taxon>Anguininae</taxon>
        <taxon>Ditylenchus</taxon>
    </lineage>
</organism>
<dbReference type="SMART" id="SM00225">
    <property type="entry name" value="BTB"/>
    <property type="match status" value="1"/>
</dbReference>
<accession>A0A915EK82</accession>
<dbReference type="Proteomes" id="UP000887574">
    <property type="component" value="Unplaced"/>
</dbReference>
<evidence type="ECO:0000313" key="3">
    <source>
        <dbReference type="WBParaSite" id="jg7619"/>
    </source>
</evidence>
<dbReference type="PROSITE" id="PS50097">
    <property type="entry name" value="BTB"/>
    <property type="match status" value="1"/>
</dbReference>
<dbReference type="SUPFAM" id="SSF54695">
    <property type="entry name" value="POZ domain"/>
    <property type="match status" value="1"/>
</dbReference>